<dbReference type="EMBL" id="JARYZI010000004">
    <property type="protein sequence ID" value="MDH8678022.1"/>
    <property type="molecule type" value="Genomic_DNA"/>
</dbReference>
<dbReference type="Proteomes" id="UP001158045">
    <property type="component" value="Unassembled WGS sequence"/>
</dbReference>
<sequence>MRNLKETLETKAVSTLEKVILSFSDRSDDCTFVMIDEIPYPSELIKLECEEE</sequence>
<evidence type="ECO:0000313" key="1">
    <source>
        <dbReference type="EMBL" id="MDH8678022.1"/>
    </source>
</evidence>
<dbReference type="RefSeq" id="WP_281093852.1">
    <property type="nucleotide sequence ID" value="NZ_JARYZI010000004.1"/>
</dbReference>
<protein>
    <submittedName>
        <fullName evidence="1">Uncharacterized protein</fullName>
    </submittedName>
</protein>
<comment type="caution">
    <text evidence="1">The sequence shown here is derived from an EMBL/GenBank/DDBJ whole genome shotgun (WGS) entry which is preliminary data.</text>
</comment>
<gene>
    <name evidence="1" type="ORF">QE109_07670</name>
</gene>
<organism evidence="1 2">
    <name type="scientific">Fusibacter bizertensis</name>
    <dbReference type="NCBI Taxonomy" id="1488331"/>
    <lineage>
        <taxon>Bacteria</taxon>
        <taxon>Bacillati</taxon>
        <taxon>Bacillota</taxon>
        <taxon>Clostridia</taxon>
        <taxon>Eubacteriales</taxon>
        <taxon>Eubacteriales Family XII. Incertae Sedis</taxon>
        <taxon>Fusibacter</taxon>
    </lineage>
</organism>
<reference evidence="1 2" key="1">
    <citation type="submission" date="2023-04" db="EMBL/GenBank/DDBJ databases">
        <title>Fusibacter bizertensis strain WBS, isolated from littoral bottom sediments of the Arctic seas - biochemical and genomic analysis.</title>
        <authorList>
            <person name="Brioukhanov A.L."/>
        </authorList>
    </citation>
    <scope>NUCLEOTIDE SEQUENCE [LARGE SCALE GENOMIC DNA]</scope>
    <source>
        <strain evidence="1 2">WBS</strain>
    </source>
</reference>
<keyword evidence="2" id="KW-1185">Reference proteome</keyword>
<proteinExistence type="predicted"/>
<evidence type="ECO:0000313" key="2">
    <source>
        <dbReference type="Proteomes" id="UP001158045"/>
    </source>
</evidence>
<name>A0ABT6NC74_9FIRM</name>
<accession>A0ABT6NC74</accession>